<dbReference type="PANTHER" id="PTHR43758:SF2">
    <property type="entry name" value="OXIDIZED PURINE NUCLEOSIDE TRIPHOSPHATE HYDROLASE"/>
    <property type="match status" value="1"/>
</dbReference>
<feature type="domain" description="Nudix hydrolase" evidence="6">
    <location>
        <begin position="1"/>
        <end position="134"/>
    </location>
</feature>
<dbReference type="InterPro" id="IPR015797">
    <property type="entry name" value="NUDIX_hydrolase-like_dom_sf"/>
</dbReference>
<keyword evidence="8" id="KW-1185">Reference proteome</keyword>
<dbReference type="PROSITE" id="PS00893">
    <property type="entry name" value="NUDIX_BOX"/>
    <property type="match status" value="1"/>
</dbReference>
<dbReference type="CDD" id="cd18886">
    <property type="entry name" value="NUDIX_MutT_Nudt1"/>
    <property type="match status" value="1"/>
</dbReference>
<proteinExistence type="inferred from homology"/>
<dbReference type="AlphaFoldDB" id="A0A229NU10"/>
<dbReference type="RefSeq" id="WP_089526123.1">
    <property type="nucleotide sequence ID" value="NZ_NMUQ01000003.1"/>
</dbReference>
<accession>A0A229NU10</accession>
<dbReference type="OrthoDB" id="9804563at2"/>
<dbReference type="SUPFAM" id="SSF55811">
    <property type="entry name" value="Nudix"/>
    <property type="match status" value="1"/>
</dbReference>
<keyword evidence="3" id="KW-0479">Metal-binding</keyword>
<evidence type="ECO:0000313" key="7">
    <source>
        <dbReference type="EMBL" id="OXM13417.1"/>
    </source>
</evidence>
<dbReference type="EMBL" id="NMUQ01000003">
    <property type="protein sequence ID" value="OXM13417.1"/>
    <property type="molecule type" value="Genomic_DNA"/>
</dbReference>
<dbReference type="Proteomes" id="UP000215145">
    <property type="component" value="Unassembled WGS sequence"/>
</dbReference>
<evidence type="ECO:0000256" key="4">
    <source>
        <dbReference type="ARBA" id="ARBA00022801"/>
    </source>
</evidence>
<protein>
    <submittedName>
        <fullName evidence="7">DNA mismatch repair protein MutT</fullName>
    </submittedName>
</protein>
<keyword evidence="5" id="KW-0460">Magnesium</keyword>
<comment type="caution">
    <text evidence="7">The sequence shown here is derived from an EMBL/GenBank/DDBJ whole genome shotgun (WGS) entry which is preliminary data.</text>
</comment>
<evidence type="ECO:0000259" key="6">
    <source>
        <dbReference type="PROSITE" id="PS51462"/>
    </source>
</evidence>
<sequence>MFEYKYTLCLIRQNNRLLMLNREAAPTKGLWNGVGGKIEAKETPFECVLREIYEETGIELKDAKFKGLVTWDVDEAYSGGMYVFLADIPQDYEYETPLRVDEGILDWKFIDWILSDGNLGVGEMIPHFLPLILNDEDCYEHKCVLSNNKLTNYSAVCISNMINVDGL</sequence>
<evidence type="ECO:0000256" key="5">
    <source>
        <dbReference type="ARBA" id="ARBA00022842"/>
    </source>
</evidence>
<dbReference type="GO" id="GO:0005737">
    <property type="term" value="C:cytoplasm"/>
    <property type="evidence" value="ECO:0007669"/>
    <property type="project" value="TreeGrafter"/>
</dbReference>
<evidence type="ECO:0000313" key="8">
    <source>
        <dbReference type="Proteomes" id="UP000215145"/>
    </source>
</evidence>
<organism evidence="7 8">
    <name type="scientific">Paenibacillus herberti</name>
    <dbReference type="NCBI Taxonomy" id="1619309"/>
    <lineage>
        <taxon>Bacteria</taxon>
        <taxon>Bacillati</taxon>
        <taxon>Bacillota</taxon>
        <taxon>Bacilli</taxon>
        <taxon>Bacillales</taxon>
        <taxon>Paenibacillaceae</taxon>
        <taxon>Paenibacillus</taxon>
    </lineage>
</organism>
<comment type="similarity">
    <text evidence="2">Belongs to the Nudix hydrolase family.</text>
</comment>
<dbReference type="GO" id="GO:0016818">
    <property type="term" value="F:hydrolase activity, acting on acid anhydrides, in phosphorus-containing anhydrides"/>
    <property type="evidence" value="ECO:0007669"/>
    <property type="project" value="TreeGrafter"/>
</dbReference>
<comment type="cofactor">
    <cofactor evidence="1">
        <name>Mg(2+)</name>
        <dbReference type="ChEBI" id="CHEBI:18420"/>
    </cofactor>
</comment>
<dbReference type="Pfam" id="PF00293">
    <property type="entry name" value="NUDIX"/>
    <property type="match status" value="1"/>
</dbReference>
<reference evidence="7 8" key="1">
    <citation type="submission" date="2017-07" db="EMBL/GenBank/DDBJ databases">
        <title>Paenibacillus herberti R33 genome sequencing and assembly.</title>
        <authorList>
            <person name="Su W."/>
        </authorList>
    </citation>
    <scope>NUCLEOTIDE SEQUENCE [LARGE SCALE GENOMIC DNA]</scope>
    <source>
        <strain evidence="7 8">R33</strain>
    </source>
</reference>
<dbReference type="PROSITE" id="PS51462">
    <property type="entry name" value="NUDIX"/>
    <property type="match status" value="1"/>
</dbReference>
<dbReference type="Gene3D" id="3.90.79.10">
    <property type="entry name" value="Nucleoside Triphosphate Pyrophosphohydrolase"/>
    <property type="match status" value="1"/>
</dbReference>
<name>A0A229NU10_9BACL</name>
<evidence type="ECO:0000256" key="1">
    <source>
        <dbReference type="ARBA" id="ARBA00001946"/>
    </source>
</evidence>
<dbReference type="PANTHER" id="PTHR43758">
    <property type="entry name" value="7,8-DIHYDRO-8-OXOGUANINE TRIPHOSPHATASE"/>
    <property type="match status" value="1"/>
</dbReference>
<evidence type="ECO:0000256" key="2">
    <source>
        <dbReference type="ARBA" id="ARBA00005582"/>
    </source>
</evidence>
<keyword evidence="4" id="KW-0378">Hydrolase</keyword>
<dbReference type="InterPro" id="IPR020084">
    <property type="entry name" value="NUDIX_hydrolase_CS"/>
</dbReference>
<gene>
    <name evidence="7" type="ORF">CGZ75_20390</name>
</gene>
<dbReference type="InterPro" id="IPR000086">
    <property type="entry name" value="NUDIX_hydrolase_dom"/>
</dbReference>
<evidence type="ECO:0000256" key="3">
    <source>
        <dbReference type="ARBA" id="ARBA00022723"/>
    </source>
</evidence>
<dbReference type="GO" id="GO:0046872">
    <property type="term" value="F:metal ion binding"/>
    <property type="evidence" value="ECO:0007669"/>
    <property type="project" value="UniProtKB-KW"/>
</dbReference>